<dbReference type="Gene3D" id="1.10.357.10">
    <property type="entry name" value="Tetracycline Repressor, domain 2"/>
    <property type="match status" value="1"/>
</dbReference>
<dbReference type="EMBL" id="JAAGNC010000061">
    <property type="protein sequence ID" value="NEC55829.1"/>
    <property type="molecule type" value="Genomic_DNA"/>
</dbReference>
<comment type="caution">
    <text evidence="3">The sequence shown here is derived from an EMBL/GenBank/DDBJ whole genome shotgun (WGS) entry which is preliminary data.</text>
</comment>
<feature type="domain" description="HTH tetR-type" evidence="2">
    <location>
        <begin position="22"/>
        <end position="69"/>
    </location>
</feature>
<name>A0ABX0BMX4_9PSEU</name>
<dbReference type="RefSeq" id="WP_067581037.1">
    <property type="nucleotide sequence ID" value="NZ_JAAGNC010000061.1"/>
</dbReference>
<dbReference type="InterPro" id="IPR001647">
    <property type="entry name" value="HTH_TetR"/>
</dbReference>
<accession>A0ABX0BMX4</accession>
<proteinExistence type="predicted"/>
<dbReference type="Proteomes" id="UP000470404">
    <property type="component" value="Unassembled WGS sequence"/>
</dbReference>
<dbReference type="InterPro" id="IPR050109">
    <property type="entry name" value="HTH-type_TetR-like_transc_reg"/>
</dbReference>
<sequence>MVNKSANLEDATPRSAATRQAIMATAERLYAQHGLSAVSNRQIGEAAGQNNTTVVSYHFGSKTTLVREIMTKHSKAIDAIRQRHVSAAGASDDVRDWVRCLVRPVTEHLESLGVPSWHARFAVLVLTDPMMRAMITDDSLTRPSLQHTLRELGNCLKDKVSAQVRRERGEMARHVITHTCAERERMLAEGTARPVAAWKHTARTLEDALTGLLTAEVSHR</sequence>
<protein>
    <submittedName>
        <fullName evidence="3">TetR/AcrR family transcriptional regulator</fullName>
    </submittedName>
</protein>
<dbReference type="PANTHER" id="PTHR30055:SF235">
    <property type="entry name" value="TRANSCRIPTIONAL REGULATORY PROTEIN"/>
    <property type="match status" value="1"/>
</dbReference>
<dbReference type="SUPFAM" id="SSF46689">
    <property type="entry name" value="Homeodomain-like"/>
    <property type="match status" value="1"/>
</dbReference>
<organism evidence="3 4">
    <name type="scientific">Amycolatopsis rubida</name>
    <dbReference type="NCBI Taxonomy" id="112413"/>
    <lineage>
        <taxon>Bacteria</taxon>
        <taxon>Bacillati</taxon>
        <taxon>Actinomycetota</taxon>
        <taxon>Actinomycetes</taxon>
        <taxon>Pseudonocardiales</taxon>
        <taxon>Pseudonocardiaceae</taxon>
        <taxon>Amycolatopsis</taxon>
    </lineage>
</organism>
<gene>
    <name evidence="3" type="ORF">G3I59_09565</name>
</gene>
<reference evidence="3 4" key="1">
    <citation type="submission" date="2020-01" db="EMBL/GenBank/DDBJ databases">
        <title>Insect and environment-associated Actinomycetes.</title>
        <authorList>
            <person name="Currrie C."/>
            <person name="Chevrette M."/>
            <person name="Carlson C."/>
            <person name="Stubbendieck R."/>
            <person name="Wendt-Pienkowski E."/>
        </authorList>
    </citation>
    <scope>NUCLEOTIDE SEQUENCE [LARGE SCALE GENOMIC DNA]</scope>
    <source>
        <strain evidence="3 4">SID8386</strain>
    </source>
</reference>
<keyword evidence="1" id="KW-0238">DNA-binding</keyword>
<evidence type="ECO:0000259" key="2">
    <source>
        <dbReference type="Pfam" id="PF00440"/>
    </source>
</evidence>
<dbReference type="Pfam" id="PF00440">
    <property type="entry name" value="TetR_N"/>
    <property type="match status" value="1"/>
</dbReference>
<evidence type="ECO:0000256" key="1">
    <source>
        <dbReference type="ARBA" id="ARBA00023125"/>
    </source>
</evidence>
<dbReference type="PANTHER" id="PTHR30055">
    <property type="entry name" value="HTH-TYPE TRANSCRIPTIONAL REGULATOR RUTR"/>
    <property type="match status" value="1"/>
</dbReference>
<evidence type="ECO:0000313" key="3">
    <source>
        <dbReference type="EMBL" id="NEC55829.1"/>
    </source>
</evidence>
<keyword evidence="4" id="KW-1185">Reference proteome</keyword>
<evidence type="ECO:0000313" key="4">
    <source>
        <dbReference type="Proteomes" id="UP000470404"/>
    </source>
</evidence>
<dbReference type="InterPro" id="IPR009057">
    <property type="entry name" value="Homeodomain-like_sf"/>
</dbReference>